<reference evidence="13" key="1">
    <citation type="journal article" date="2014" name="Genome Announc.">
        <title>Draft Genome Sequences of Marine Flavobacterium Nonlabens Strains NR17, NR24, NR27, NR32, NR33, and Ara13.</title>
        <authorList>
            <person name="Nakanishi M."/>
            <person name="Meirelles P."/>
            <person name="Suzuki R."/>
            <person name="Takatani N."/>
            <person name="Mino S."/>
            <person name="Suda W."/>
            <person name="Oshima K."/>
            <person name="Hattori M."/>
            <person name="Ohkuma M."/>
            <person name="Hosokawa M."/>
            <person name="Miyashita K."/>
            <person name="Thompson F.L."/>
            <person name="Niwa A."/>
            <person name="Sawabe T."/>
            <person name="Sawabe T."/>
        </authorList>
    </citation>
    <scope>NUCLEOTIDE SEQUENCE [LARGE SCALE GENOMIC DNA]</scope>
    <source>
        <strain evidence="13">JCM 19294</strain>
    </source>
</reference>
<dbReference type="GO" id="GO:0005524">
    <property type="term" value="F:ATP binding"/>
    <property type="evidence" value="ECO:0007669"/>
    <property type="project" value="UniProtKB-UniRule"/>
</dbReference>
<keyword evidence="6 9" id="KW-0648">Protein biosynthesis</keyword>
<evidence type="ECO:0000256" key="5">
    <source>
        <dbReference type="ARBA" id="ARBA00022840"/>
    </source>
</evidence>
<dbReference type="Pfam" id="PF03485">
    <property type="entry name" value="Arg_tRNA_synt_N"/>
    <property type="match status" value="1"/>
</dbReference>
<gene>
    <name evidence="9" type="primary">argS</name>
    <name evidence="13" type="ORF">JCM19294_1478</name>
</gene>
<evidence type="ECO:0000256" key="1">
    <source>
        <dbReference type="ARBA" id="ARBA00005594"/>
    </source>
</evidence>
<dbReference type="Pfam" id="PF00750">
    <property type="entry name" value="tRNA-synt_1d"/>
    <property type="match status" value="2"/>
</dbReference>
<evidence type="ECO:0000256" key="8">
    <source>
        <dbReference type="ARBA" id="ARBA00049339"/>
    </source>
</evidence>
<dbReference type="InterPro" id="IPR008909">
    <property type="entry name" value="DALR_anticod-bd"/>
</dbReference>
<keyword evidence="2 9" id="KW-0963">Cytoplasm</keyword>
<evidence type="ECO:0000256" key="9">
    <source>
        <dbReference type="HAMAP-Rule" id="MF_00123"/>
    </source>
</evidence>
<dbReference type="Pfam" id="PF05746">
    <property type="entry name" value="DALR_1"/>
    <property type="match status" value="1"/>
</dbReference>
<dbReference type="SUPFAM" id="SSF47323">
    <property type="entry name" value="Anticodon-binding domain of a subclass of class I aminoacyl-tRNA synthetases"/>
    <property type="match status" value="1"/>
</dbReference>
<feature type="domain" description="DALR anticodon binding" evidence="11">
    <location>
        <begin position="588"/>
        <end position="706"/>
    </location>
</feature>
<proteinExistence type="inferred from homology"/>
<dbReference type="eggNOG" id="COG0018">
    <property type="taxonomic scope" value="Bacteria"/>
</dbReference>
<evidence type="ECO:0000256" key="6">
    <source>
        <dbReference type="ARBA" id="ARBA00022917"/>
    </source>
</evidence>
<sequence length="706" mass="80227">MSVIHQLENVTKTAVKELFQVDLEKVEVTLTRKDQNGHFTIMVFPLKRHIKGNPAVIGEQIGAYLQENTELIGSYEVIKGFLNVTLTNAVFIIAFNEMLSNSKYGFTPVDDSSPGTMVEYSSPNTNKPLHLGHIRNNLLGYSVAQILEASGRRVNKTQIINDRGIHICKSMLAWKKYGNSETPESSGLKGDKLVGKYYVIYNNKYLDEIRRLRIQAKKYATLLKQSRTTRFQSLNSYKTIVEKKVTNVPNKNLLFALGGIALADYFRNRSNYSSVSNNNAADLTLLISGLFAINGFDKKEEYFENRILPNIELKNSGLEKNDLYQLQQNKFEEYKKNSPLIREAQEMLRKWEAGDPETVALWEKMNGWVYDGFEVTYNNLGVSFDSLYYESNTYLLGKDIIEEGLQKGVFFKKDDGSVWIDLTDEGLDEKLVLRSDGTAVYMTQDIGTAIQRVKDHPINAMVYTVGNEQDYHFKVLFLILKKLGYDWAENLHHLSYGMVELPSGKMKSREGTVVDADDLMEEMTATARKIALEQGKLDGLSAQEQEDLFKIIGLGALKYFMLKIDPVKNMMFNPEESVDFQGNTGPFIQYAHARIKSILKKAQFDSTKLNANSDLDITDKDIAIIKTIEQFPDVIHNAATKLNPASIANYTYELVREFNSFYQNVPKIVEEENADLKQFRLLLCYKTALVIKDACSLLGIDVPEQM</sequence>
<dbReference type="EMBL" id="BBML01000005">
    <property type="protein sequence ID" value="GAK97432.1"/>
    <property type="molecule type" value="Genomic_DNA"/>
</dbReference>
<comment type="subcellular location">
    <subcellularLocation>
        <location evidence="9">Cytoplasm</location>
    </subcellularLocation>
</comment>
<dbReference type="GO" id="GO:0006420">
    <property type="term" value="P:arginyl-tRNA aminoacylation"/>
    <property type="evidence" value="ECO:0007669"/>
    <property type="project" value="UniProtKB-UniRule"/>
</dbReference>
<dbReference type="InterPro" id="IPR005148">
    <property type="entry name" value="Arg-tRNA-synth_N"/>
</dbReference>
<evidence type="ECO:0000313" key="14">
    <source>
        <dbReference type="Proteomes" id="UP000029221"/>
    </source>
</evidence>
<dbReference type="InterPro" id="IPR009080">
    <property type="entry name" value="tRNAsynth_Ia_anticodon-bd"/>
</dbReference>
<evidence type="ECO:0000256" key="3">
    <source>
        <dbReference type="ARBA" id="ARBA00022598"/>
    </source>
</evidence>
<dbReference type="Gene3D" id="3.30.1360.70">
    <property type="entry name" value="Arginyl tRNA synthetase N-terminal domain"/>
    <property type="match status" value="1"/>
</dbReference>
<dbReference type="HAMAP" id="MF_00123">
    <property type="entry name" value="Arg_tRNA_synth"/>
    <property type="match status" value="1"/>
</dbReference>
<dbReference type="RefSeq" id="WP_042279035.1">
    <property type="nucleotide sequence ID" value="NZ_BBML01000005.1"/>
</dbReference>
<evidence type="ECO:0000256" key="4">
    <source>
        <dbReference type="ARBA" id="ARBA00022741"/>
    </source>
</evidence>
<dbReference type="SMART" id="SM00836">
    <property type="entry name" value="DALR_1"/>
    <property type="match status" value="1"/>
</dbReference>
<dbReference type="Gene3D" id="1.10.730.10">
    <property type="entry name" value="Isoleucyl-tRNA Synthetase, Domain 1"/>
    <property type="match status" value="1"/>
</dbReference>
<protein>
    <recommendedName>
        <fullName evidence="9">Arginine--tRNA ligase</fullName>
        <ecNumber evidence="9">6.1.1.19</ecNumber>
    </recommendedName>
    <alternativeName>
        <fullName evidence="9">Arginyl-tRNA synthetase</fullName>
        <shortName evidence="9">ArgRS</shortName>
    </alternativeName>
</protein>
<organism evidence="13 14">
    <name type="scientific">Nonlabens tegetincola</name>
    <dbReference type="NCBI Taxonomy" id="323273"/>
    <lineage>
        <taxon>Bacteria</taxon>
        <taxon>Pseudomonadati</taxon>
        <taxon>Bacteroidota</taxon>
        <taxon>Flavobacteriia</taxon>
        <taxon>Flavobacteriales</taxon>
        <taxon>Flavobacteriaceae</taxon>
        <taxon>Nonlabens</taxon>
    </lineage>
</organism>
<dbReference type="NCBIfam" id="TIGR00456">
    <property type="entry name" value="argS"/>
    <property type="match status" value="1"/>
</dbReference>
<keyword evidence="3 9" id="KW-0436">Ligase</keyword>
<evidence type="ECO:0000256" key="10">
    <source>
        <dbReference type="RuleBase" id="RU363038"/>
    </source>
</evidence>
<dbReference type="EC" id="6.1.1.19" evidence="9"/>
<comment type="caution">
    <text evidence="13">The sequence shown here is derived from an EMBL/GenBank/DDBJ whole genome shotgun (WGS) entry which is preliminary data.</text>
</comment>
<evidence type="ECO:0000256" key="2">
    <source>
        <dbReference type="ARBA" id="ARBA00022490"/>
    </source>
</evidence>
<keyword evidence="5 9" id="KW-0067">ATP-binding</keyword>
<dbReference type="InterPro" id="IPR036695">
    <property type="entry name" value="Arg-tRNA-synth_N_sf"/>
</dbReference>
<keyword evidence="14" id="KW-1185">Reference proteome</keyword>
<evidence type="ECO:0000256" key="7">
    <source>
        <dbReference type="ARBA" id="ARBA00023146"/>
    </source>
</evidence>
<evidence type="ECO:0000313" key="13">
    <source>
        <dbReference type="EMBL" id="GAK97432.1"/>
    </source>
</evidence>
<name>A0A090Q5H6_9FLAO</name>
<dbReference type="InterPro" id="IPR001412">
    <property type="entry name" value="aa-tRNA-synth_I_CS"/>
</dbReference>
<dbReference type="InterPro" id="IPR014729">
    <property type="entry name" value="Rossmann-like_a/b/a_fold"/>
</dbReference>
<dbReference type="GO" id="GO:0004814">
    <property type="term" value="F:arginine-tRNA ligase activity"/>
    <property type="evidence" value="ECO:0007669"/>
    <property type="project" value="UniProtKB-UniRule"/>
</dbReference>
<dbReference type="SMART" id="SM01016">
    <property type="entry name" value="Arg_tRNA_synt_N"/>
    <property type="match status" value="1"/>
</dbReference>
<dbReference type="PRINTS" id="PR01038">
    <property type="entry name" value="TRNASYNTHARG"/>
</dbReference>
<dbReference type="PROSITE" id="PS00178">
    <property type="entry name" value="AA_TRNA_LIGASE_I"/>
    <property type="match status" value="1"/>
</dbReference>
<dbReference type="FunFam" id="1.10.730.10:FF:000006">
    <property type="entry name" value="Arginyl-tRNA synthetase 2, mitochondrial"/>
    <property type="match status" value="1"/>
</dbReference>
<dbReference type="PANTHER" id="PTHR11956">
    <property type="entry name" value="ARGINYL-TRNA SYNTHETASE"/>
    <property type="match status" value="1"/>
</dbReference>
<dbReference type="GO" id="GO:0005737">
    <property type="term" value="C:cytoplasm"/>
    <property type="evidence" value="ECO:0007669"/>
    <property type="project" value="UniProtKB-SubCell"/>
</dbReference>
<dbReference type="InterPro" id="IPR001278">
    <property type="entry name" value="Arg-tRNA-ligase"/>
</dbReference>
<dbReference type="InterPro" id="IPR035684">
    <property type="entry name" value="ArgRS_core"/>
</dbReference>
<accession>A0A090Q5H6</accession>
<comment type="similarity">
    <text evidence="1 9 10">Belongs to the class-I aminoacyl-tRNA synthetase family.</text>
</comment>
<dbReference type="SUPFAM" id="SSF55190">
    <property type="entry name" value="Arginyl-tRNA synthetase (ArgRS), N-terminal 'additional' domain"/>
    <property type="match status" value="1"/>
</dbReference>
<keyword evidence="4 9" id="KW-0547">Nucleotide-binding</keyword>
<feature type="short sequence motif" description="'HIGH' region" evidence="9">
    <location>
        <begin position="123"/>
        <end position="133"/>
    </location>
</feature>
<dbReference type="STRING" id="319236.BST91_02345"/>
<dbReference type="Gene3D" id="3.40.50.620">
    <property type="entry name" value="HUPs"/>
    <property type="match status" value="2"/>
</dbReference>
<dbReference type="Proteomes" id="UP000029221">
    <property type="component" value="Unassembled WGS sequence"/>
</dbReference>
<evidence type="ECO:0000259" key="11">
    <source>
        <dbReference type="SMART" id="SM00836"/>
    </source>
</evidence>
<evidence type="ECO:0000259" key="12">
    <source>
        <dbReference type="SMART" id="SM01016"/>
    </source>
</evidence>
<comment type="catalytic activity">
    <reaction evidence="8 9">
        <text>tRNA(Arg) + L-arginine + ATP = L-arginyl-tRNA(Arg) + AMP + diphosphate</text>
        <dbReference type="Rhea" id="RHEA:20301"/>
        <dbReference type="Rhea" id="RHEA-COMP:9658"/>
        <dbReference type="Rhea" id="RHEA-COMP:9673"/>
        <dbReference type="ChEBI" id="CHEBI:30616"/>
        <dbReference type="ChEBI" id="CHEBI:32682"/>
        <dbReference type="ChEBI" id="CHEBI:33019"/>
        <dbReference type="ChEBI" id="CHEBI:78442"/>
        <dbReference type="ChEBI" id="CHEBI:78513"/>
        <dbReference type="ChEBI" id="CHEBI:456215"/>
        <dbReference type="EC" id="6.1.1.19"/>
    </reaction>
</comment>
<feature type="domain" description="Arginyl tRNA synthetase N-terminal" evidence="12">
    <location>
        <begin position="5"/>
        <end position="86"/>
    </location>
</feature>
<comment type="subunit">
    <text evidence="9">Monomer.</text>
</comment>
<dbReference type="AlphaFoldDB" id="A0A090Q5H6"/>
<keyword evidence="7 9" id="KW-0030">Aminoacyl-tRNA synthetase</keyword>
<dbReference type="PANTHER" id="PTHR11956:SF5">
    <property type="entry name" value="ARGININE--TRNA LIGASE, CYTOPLASMIC"/>
    <property type="match status" value="1"/>
</dbReference>
<dbReference type="SUPFAM" id="SSF52374">
    <property type="entry name" value="Nucleotidylyl transferase"/>
    <property type="match status" value="2"/>
</dbReference>